<dbReference type="PANTHER" id="PTHR30288">
    <property type="entry name" value="FLAGELLAR CAP/ASSEMBLY PROTEIN FLID"/>
    <property type="match status" value="1"/>
</dbReference>
<dbReference type="Pfam" id="PF07196">
    <property type="entry name" value="Flagellin_IN"/>
    <property type="match status" value="1"/>
</dbReference>
<keyword evidence="8" id="KW-0969">Cilium</keyword>
<dbReference type="EMBL" id="CP046415">
    <property type="protein sequence ID" value="QGT78046.1"/>
    <property type="molecule type" value="Genomic_DNA"/>
</dbReference>
<evidence type="ECO:0000259" key="7">
    <source>
        <dbReference type="Pfam" id="PF07195"/>
    </source>
</evidence>
<comment type="similarity">
    <text evidence="1 5">Belongs to the FliD family.</text>
</comment>
<dbReference type="GO" id="GO:0071973">
    <property type="term" value="P:bacterial-type flagellum-dependent cell motility"/>
    <property type="evidence" value="ECO:0007669"/>
    <property type="project" value="TreeGrafter"/>
</dbReference>
<dbReference type="Pfam" id="PF07195">
    <property type="entry name" value="FliD_C"/>
    <property type="match status" value="1"/>
</dbReference>
<evidence type="ECO:0000256" key="2">
    <source>
        <dbReference type="ARBA" id="ARBA00011255"/>
    </source>
</evidence>
<feature type="coiled-coil region" evidence="5">
    <location>
        <begin position="404"/>
        <end position="431"/>
    </location>
</feature>
<evidence type="ECO:0000256" key="3">
    <source>
        <dbReference type="ARBA" id="ARBA00023054"/>
    </source>
</evidence>
<evidence type="ECO:0000313" key="8">
    <source>
        <dbReference type="EMBL" id="QGT78046.1"/>
    </source>
</evidence>
<keyword evidence="3 5" id="KW-0175">Coiled coil</keyword>
<dbReference type="InterPro" id="IPR003481">
    <property type="entry name" value="FliD_N"/>
</dbReference>
<proteinExistence type="inferred from homology"/>
<accession>A0A6I6CUB7</accession>
<keyword evidence="8" id="KW-0282">Flagellum</keyword>
<dbReference type="RefSeq" id="WP_156573254.1">
    <property type="nucleotide sequence ID" value="NZ_CP046415.1"/>
</dbReference>
<evidence type="ECO:0000256" key="5">
    <source>
        <dbReference type="RuleBase" id="RU362066"/>
    </source>
</evidence>
<comment type="function">
    <text evidence="5">Required for morphogenesis and for the elongation of the flagellar filament by facilitating polymerization of the flagellin monomers at the tip of growing filament. Forms a capping structure, which prevents flagellin subunits (transported through the central channel of the flagellum) from leaking out without polymerization at the distal end.</text>
</comment>
<comment type="subunit">
    <text evidence="2 5">Homopentamer.</text>
</comment>
<keyword evidence="9" id="KW-1185">Reference proteome</keyword>
<dbReference type="Pfam" id="PF02465">
    <property type="entry name" value="FliD_N"/>
    <property type="match status" value="1"/>
</dbReference>
<organism evidence="8 9">
    <name type="scientific">Guyparkeria halophila</name>
    <dbReference type="NCBI Taxonomy" id="47960"/>
    <lineage>
        <taxon>Bacteria</taxon>
        <taxon>Pseudomonadati</taxon>
        <taxon>Pseudomonadota</taxon>
        <taxon>Gammaproteobacteria</taxon>
        <taxon>Chromatiales</taxon>
        <taxon>Thioalkalibacteraceae</taxon>
        <taxon>Guyparkeria</taxon>
    </lineage>
</organism>
<dbReference type="AlphaFoldDB" id="A0A6I6CUB7"/>
<evidence type="ECO:0000256" key="4">
    <source>
        <dbReference type="ARBA" id="ARBA00023143"/>
    </source>
</evidence>
<keyword evidence="4 5" id="KW-0975">Bacterial flagellum</keyword>
<dbReference type="GO" id="GO:0005576">
    <property type="term" value="C:extracellular region"/>
    <property type="evidence" value="ECO:0007669"/>
    <property type="project" value="UniProtKB-SubCell"/>
</dbReference>
<dbReference type="KEGG" id="ghl:GM160_03580"/>
<gene>
    <name evidence="8" type="primary">fliD</name>
    <name evidence="8" type="ORF">GM160_03580</name>
</gene>
<sequence>MASSSGLSISGVGSGLDIQGIVSQLVQAEGAPRRNLLASREASYEATLSGLSKLKSAASELSSAAFDLRSLDTFRSRAVTSSNEDILTATASPGTALGKYQVEVGQLATAQKQASAGFADSTATVGSGQLTFDTSSSSFSVAVAAGDSLATIRDKINGASGNDSVQASILNVDDGAGGTEARLVFSARETGTANAVTVTATDDDGNNTDAAGLSRLASANLTELTAAQDAQVTIDGLSVTSSTNQVDGVIEGMTLNLNQAQPGTKVEVAVEGDNGPVLEALNSFVEKYNALNSTYRNLTAYNAETEQGGVLQGDATANGINRGLRSLLGGNIGTGTIDNLAEIGIQIDSEGKMTLDEATAEEALNSDSQAVKDFLTDPTNGLSQQVDELLQPYLSFDGIIDNRTDSLNRSIDRIEDQRAALDRRMENYRDSLTTQFTAMDKIVQNMQSSASYLSRIGINVGS</sequence>
<keyword evidence="8" id="KW-0966">Cell projection</keyword>
<protein>
    <recommendedName>
        <fullName evidence="5">Flagellar hook-associated protein 2</fullName>
        <shortName evidence="5">HAP2</shortName>
    </recommendedName>
    <alternativeName>
        <fullName evidence="5">Flagellar cap protein</fullName>
    </alternativeName>
</protein>
<dbReference type="GO" id="GO:0007155">
    <property type="term" value="P:cell adhesion"/>
    <property type="evidence" value="ECO:0007669"/>
    <property type="project" value="InterPro"/>
</dbReference>
<name>A0A6I6CUB7_9GAMM</name>
<dbReference type="InterPro" id="IPR040026">
    <property type="entry name" value="FliD"/>
</dbReference>
<reference evidence="8 9" key="1">
    <citation type="submission" date="2019-11" db="EMBL/GenBank/DDBJ databases">
        <authorList>
            <person name="Zhang J."/>
            <person name="Sun C."/>
        </authorList>
    </citation>
    <scope>NUCLEOTIDE SEQUENCE [LARGE SCALE GENOMIC DNA]</scope>
    <source>
        <strain evidence="9">sp2</strain>
    </source>
</reference>
<comment type="subcellular location">
    <subcellularLocation>
        <location evidence="5">Secreted</location>
    </subcellularLocation>
    <subcellularLocation>
        <location evidence="5">Bacterial flagellum</location>
    </subcellularLocation>
</comment>
<dbReference type="Proteomes" id="UP000427716">
    <property type="component" value="Chromosome"/>
</dbReference>
<dbReference type="GO" id="GO:0009421">
    <property type="term" value="C:bacterial-type flagellum filament cap"/>
    <property type="evidence" value="ECO:0007669"/>
    <property type="project" value="InterPro"/>
</dbReference>
<evidence type="ECO:0000259" key="6">
    <source>
        <dbReference type="Pfam" id="PF02465"/>
    </source>
</evidence>
<dbReference type="InterPro" id="IPR010810">
    <property type="entry name" value="Flagellin_hook_IN_motif"/>
</dbReference>
<feature type="domain" description="Flagellar hook-associated protein 2 N-terminal" evidence="6">
    <location>
        <begin position="14"/>
        <end position="111"/>
    </location>
</feature>
<dbReference type="InterPro" id="IPR010809">
    <property type="entry name" value="FliD_C"/>
</dbReference>
<evidence type="ECO:0000256" key="1">
    <source>
        <dbReference type="ARBA" id="ARBA00009764"/>
    </source>
</evidence>
<dbReference type="GO" id="GO:0009424">
    <property type="term" value="C:bacterial-type flagellum hook"/>
    <property type="evidence" value="ECO:0007669"/>
    <property type="project" value="UniProtKB-UniRule"/>
</dbReference>
<keyword evidence="5" id="KW-0964">Secreted</keyword>
<dbReference type="PANTHER" id="PTHR30288:SF0">
    <property type="entry name" value="FLAGELLAR HOOK-ASSOCIATED PROTEIN 2"/>
    <property type="match status" value="1"/>
</dbReference>
<feature type="domain" description="Flagellar hook-associated protein 2 C-terminal" evidence="7">
    <location>
        <begin position="227"/>
        <end position="448"/>
    </location>
</feature>
<evidence type="ECO:0000313" key="9">
    <source>
        <dbReference type="Proteomes" id="UP000427716"/>
    </source>
</evidence>